<dbReference type="Proteomes" id="UP000023152">
    <property type="component" value="Unassembled WGS sequence"/>
</dbReference>
<organism evidence="1 2">
    <name type="scientific">Reticulomyxa filosa</name>
    <dbReference type="NCBI Taxonomy" id="46433"/>
    <lineage>
        <taxon>Eukaryota</taxon>
        <taxon>Sar</taxon>
        <taxon>Rhizaria</taxon>
        <taxon>Retaria</taxon>
        <taxon>Foraminifera</taxon>
        <taxon>Monothalamids</taxon>
        <taxon>Reticulomyxidae</taxon>
        <taxon>Reticulomyxa</taxon>
    </lineage>
</organism>
<name>X6N7E7_RETFI</name>
<protein>
    <submittedName>
        <fullName evidence="1">Uncharacterized protein</fullName>
    </submittedName>
</protein>
<keyword evidence="2" id="KW-1185">Reference proteome</keyword>
<proteinExistence type="predicted"/>
<feature type="non-terminal residue" evidence="1">
    <location>
        <position position="1"/>
    </location>
</feature>
<reference evidence="1 2" key="1">
    <citation type="journal article" date="2013" name="Curr. Biol.">
        <title>The Genome of the Foraminiferan Reticulomyxa filosa.</title>
        <authorList>
            <person name="Glockner G."/>
            <person name="Hulsmann N."/>
            <person name="Schleicher M."/>
            <person name="Noegel A.A."/>
            <person name="Eichinger L."/>
            <person name="Gallinger C."/>
            <person name="Pawlowski J."/>
            <person name="Sierra R."/>
            <person name="Euteneuer U."/>
            <person name="Pillet L."/>
            <person name="Moustafa A."/>
            <person name="Platzer M."/>
            <person name="Groth M."/>
            <person name="Szafranski K."/>
            <person name="Schliwa M."/>
        </authorList>
    </citation>
    <scope>NUCLEOTIDE SEQUENCE [LARGE SCALE GENOMIC DNA]</scope>
</reference>
<accession>X6N7E7</accession>
<dbReference type="AlphaFoldDB" id="X6N7E7"/>
<evidence type="ECO:0000313" key="2">
    <source>
        <dbReference type="Proteomes" id="UP000023152"/>
    </source>
</evidence>
<dbReference type="EMBL" id="ASPP01011254">
    <property type="protein sequence ID" value="ETO21833.1"/>
    <property type="molecule type" value="Genomic_DNA"/>
</dbReference>
<comment type="caution">
    <text evidence="1">The sequence shown here is derived from an EMBL/GenBank/DDBJ whole genome shotgun (WGS) entry which is preliminary data.</text>
</comment>
<gene>
    <name evidence="1" type="ORF">RFI_15370</name>
</gene>
<evidence type="ECO:0000313" key="1">
    <source>
        <dbReference type="EMBL" id="ETO21833.1"/>
    </source>
</evidence>
<sequence length="244" mass="29403">LSKIIRHNMLLIFGDKQLEKFRSSFVKYTCSREEDSIPDGFMGIHWHNFLYDLRATRLKRTHSKWYGKKYKDQFGRTNEKELMEIQQFQSVIRSDTKRLRDWLNRYPIEKYSFSKKREMVECKKMTLSYFVSINRRMDWLDKTEKNGKLKDPNLIDLITPFLAFYCTDRRFTSLEVLKHVVSNYRLSWHSFAKNVVLHPLAMEYVNIIQQESPYFDTKDKLVKFDAHIRCLGQYICDVQLPLPS</sequence>